<gene>
    <name evidence="1" type="ORF">HRH59_13730</name>
</gene>
<dbReference type="EMBL" id="JABSOD010000014">
    <property type="protein sequence ID" value="NRQ43609.1"/>
    <property type="molecule type" value="Genomic_DNA"/>
</dbReference>
<comment type="caution">
    <text evidence="1">The sequence shown here is derived from an EMBL/GenBank/DDBJ whole genome shotgun (WGS) entry which is preliminary data.</text>
</comment>
<reference evidence="1 2" key="1">
    <citation type="submission" date="2020-06" db="EMBL/GenBank/DDBJ databases">
        <title>Rheinheimera sp. nov., a marine bacterium isolated from coastal.</title>
        <authorList>
            <person name="Yu Q."/>
            <person name="Qi Y."/>
            <person name="Pu J."/>
        </authorList>
    </citation>
    <scope>NUCLEOTIDE SEQUENCE [LARGE SCALE GENOMIC DNA]</scope>
    <source>
        <strain evidence="1 2">YQF-2</strain>
    </source>
</reference>
<evidence type="ECO:0000313" key="1">
    <source>
        <dbReference type="EMBL" id="NRQ43609.1"/>
    </source>
</evidence>
<dbReference type="RefSeq" id="WP_173501845.1">
    <property type="nucleotide sequence ID" value="NZ_JABSOD010000014.1"/>
</dbReference>
<protein>
    <submittedName>
        <fullName evidence="1">LlaJI family restriction endonuclease</fullName>
    </submittedName>
</protein>
<keyword evidence="2" id="KW-1185">Reference proteome</keyword>
<dbReference type="Pfam" id="PF09563">
    <property type="entry name" value="RE_LlaJI"/>
    <property type="match status" value="1"/>
</dbReference>
<sequence length="418" mass="47228">MGWQISTFEDRTPVAGLPAPVAALIQSHDLTTSSGDKVSFCGVLIAKNSLNLFVPRNSARSVNGEDQQYLTPLMMHALRKYHHRFKSGLTNNDNGIGFVGTEKLSLVYQLLEDYQKFGIYRRRSTIKVVNTGKPDWSKTISKFVPVSSAGNIVYTDYIGSKHKYSADFEIAKIHAFLIKRLDTRYALMFKGKSIFTDHSLPKPSSIKTSYMLAKLETELKSVYSNRDIWLIKNLITLLKQEYGQLETTTVIGIKYFHVMWEHMLSQVLSNVVNLNGELPTPAYLNTDNQLVPAKNKGQRTDIILASADNATHTIVDAKYYDATNATGAPGWQDLVKQFFYAKALEFVYPNSRIKNAFIFPGSKAAYKTVHMQDRKSNNTLDSLYPPIHCFYIDPLIVLNSFNSDNKLKELTQQLLQPS</sequence>
<accession>A0A7Y5ASQ7</accession>
<organism evidence="1 2">
    <name type="scientific">Rheinheimera lutimaris</name>
    <dbReference type="NCBI Taxonomy" id="2740584"/>
    <lineage>
        <taxon>Bacteria</taxon>
        <taxon>Pseudomonadati</taxon>
        <taxon>Pseudomonadota</taxon>
        <taxon>Gammaproteobacteria</taxon>
        <taxon>Chromatiales</taxon>
        <taxon>Chromatiaceae</taxon>
        <taxon>Rheinheimera</taxon>
    </lineage>
</organism>
<dbReference type="InterPro" id="IPR018579">
    <property type="entry name" value="Restrct_endonuc_II_LlaJI"/>
</dbReference>
<name>A0A7Y5ASQ7_9GAMM</name>
<keyword evidence="1" id="KW-0378">Hydrolase</keyword>
<evidence type="ECO:0000313" key="2">
    <source>
        <dbReference type="Proteomes" id="UP000523161"/>
    </source>
</evidence>
<proteinExistence type="predicted"/>
<dbReference type="Proteomes" id="UP000523161">
    <property type="component" value="Unassembled WGS sequence"/>
</dbReference>
<keyword evidence="1" id="KW-0540">Nuclease</keyword>
<keyword evidence="1" id="KW-0255">Endonuclease</keyword>
<dbReference type="AlphaFoldDB" id="A0A7Y5ASQ7"/>
<dbReference type="GO" id="GO:0004519">
    <property type="term" value="F:endonuclease activity"/>
    <property type="evidence" value="ECO:0007669"/>
    <property type="project" value="UniProtKB-KW"/>
</dbReference>